<accession>A0A5M9ZL27</accession>
<evidence type="ECO:0000313" key="1">
    <source>
        <dbReference type="EMBL" id="KAA8828139.1"/>
    </source>
</evidence>
<comment type="caution">
    <text evidence="1">The sequence shown here is derived from an EMBL/GenBank/DDBJ whole genome shotgun (WGS) entry which is preliminary data.</text>
</comment>
<evidence type="ECO:0000313" key="2">
    <source>
        <dbReference type="Proteomes" id="UP000410049"/>
    </source>
</evidence>
<dbReference type="EMBL" id="RZUH01000004">
    <property type="protein sequence ID" value="KAA8828139.1"/>
    <property type="molecule type" value="Genomic_DNA"/>
</dbReference>
<dbReference type="Proteomes" id="UP000410049">
    <property type="component" value="Unassembled WGS sequence"/>
</dbReference>
<sequence>MAVGECGRKDTGVATPEIRCVGGQWVLYADDRPLIWRVEERLPYDRAHVLRVLRMREMVEFRSGPFDCWRLRLEFPGTRIHWTRFDHWGRRIQWTVDTDYDATVRVLGCFLEHGDPLVEAGRIIERALGETDDARRLMLLDKATCLIEQAKGGNHGLG</sequence>
<reference evidence="1 2" key="1">
    <citation type="journal article" date="2019" name="Syst. Appl. Microbiol.">
        <title>Characterization of Bifidobacterium species in feaces of the Egyptian fruit bat: Description of B. vespertilionis sp. nov. and B. rousetti sp. nov.</title>
        <authorList>
            <person name="Modesto M."/>
            <person name="Satti M."/>
            <person name="Watanabe K."/>
            <person name="Puglisi E."/>
            <person name="Morelli L."/>
            <person name="Huang C.-H."/>
            <person name="Liou J.-S."/>
            <person name="Miyashita M."/>
            <person name="Tamura T."/>
            <person name="Saito S."/>
            <person name="Mori K."/>
            <person name="Huang L."/>
            <person name="Sciavilla P."/>
            <person name="Sandri C."/>
            <person name="Spiezio C."/>
            <person name="Vitali F."/>
            <person name="Cavalieri D."/>
            <person name="Perpetuini G."/>
            <person name="Tofalo R."/>
            <person name="Bonetti A."/>
            <person name="Arita M."/>
            <person name="Mattarelli P."/>
        </authorList>
    </citation>
    <scope>NUCLEOTIDE SEQUENCE [LARGE SCALE GENOMIC DNA]</scope>
    <source>
        <strain evidence="1 2">RST17</strain>
    </source>
</reference>
<dbReference type="AlphaFoldDB" id="A0A5M9ZL27"/>
<name>A0A5M9ZL27_9BIFI</name>
<organism evidence="1 2">
    <name type="scientific">Bifidobacterium myosotis</name>
    <dbReference type="NCBI Taxonomy" id="1630166"/>
    <lineage>
        <taxon>Bacteria</taxon>
        <taxon>Bacillati</taxon>
        <taxon>Actinomycetota</taxon>
        <taxon>Actinomycetes</taxon>
        <taxon>Bifidobacteriales</taxon>
        <taxon>Bifidobacteriaceae</taxon>
        <taxon>Bifidobacterium</taxon>
    </lineage>
</organism>
<dbReference type="RefSeq" id="WP_150379305.1">
    <property type="nucleotide sequence ID" value="NZ_RZUH01000004.1"/>
</dbReference>
<gene>
    <name evidence="1" type="ORF">EMO91_06775</name>
</gene>
<protein>
    <submittedName>
        <fullName evidence="1">Uncharacterized protein</fullName>
    </submittedName>
</protein>
<proteinExistence type="predicted"/>